<gene>
    <name evidence="2" type="ORF">FUA24_07220</name>
</gene>
<sequence>MQFEKSMLENIIYRLKKQEIKVYSSGPNSAERIDNASKILEIQLPESFKNYLLIYGSLSVKSFELNGLINVSNDSEPVHANFVGLTKESQDKYGLIKTYIQLGDAGLGDQWVLCCNSKSKNYGKVFYWNPGISGENDMEKCADSFEEFIEKKLLKLIE</sequence>
<name>A0A5D0IQ09_9FLAO</name>
<organism evidence="2 3">
    <name type="scientific">Seonamhaeicola marinus</name>
    <dbReference type="NCBI Taxonomy" id="1912246"/>
    <lineage>
        <taxon>Bacteria</taxon>
        <taxon>Pseudomonadati</taxon>
        <taxon>Bacteroidota</taxon>
        <taxon>Flavobacteriia</taxon>
        <taxon>Flavobacteriales</taxon>
        <taxon>Flavobacteriaceae</taxon>
    </lineage>
</organism>
<protein>
    <submittedName>
        <fullName evidence="2">SMI1/KNR4 family protein</fullName>
    </submittedName>
</protein>
<evidence type="ECO:0000313" key="2">
    <source>
        <dbReference type="EMBL" id="TYA84427.1"/>
    </source>
</evidence>
<dbReference type="Pfam" id="PF14567">
    <property type="entry name" value="SUKH_5"/>
    <property type="match status" value="1"/>
</dbReference>
<reference evidence="2 3" key="1">
    <citation type="submission" date="2019-08" db="EMBL/GenBank/DDBJ databases">
        <title>Seonamhaeicola sediminis sp. nov., isolated from marine sediment.</title>
        <authorList>
            <person name="Cao W.R."/>
        </authorList>
    </citation>
    <scope>NUCLEOTIDE SEQUENCE [LARGE SCALE GENOMIC DNA]</scope>
    <source>
        <strain evidence="2 3">B011</strain>
    </source>
</reference>
<dbReference type="SMART" id="SM00860">
    <property type="entry name" value="SMI1_KNR4"/>
    <property type="match status" value="1"/>
</dbReference>
<dbReference type="InterPro" id="IPR018958">
    <property type="entry name" value="Knr4/Smi1-like_dom"/>
</dbReference>
<feature type="domain" description="Knr4/Smi1-like" evidence="1">
    <location>
        <begin position="27"/>
        <end position="151"/>
    </location>
</feature>
<dbReference type="Gene3D" id="3.40.1580.10">
    <property type="entry name" value="SMI1/KNR4-like"/>
    <property type="match status" value="1"/>
</dbReference>
<dbReference type="SUPFAM" id="SSF160631">
    <property type="entry name" value="SMI1/KNR4-like"/>
    <property type="match status" value="1"/>
</dbReference>
<evidence type="ECO:0000313" key="3">
    <source>
        <dbReference type="Proteomes" id="UP000323930"/>
    </source>
</evidence>
<proteinExistence type="predicted"/>
<dbReference type="EMBL" id="VSDQ01000409">
    <property type="protein sequence ID" value="TYA84427.1"/>
    <property type="molecule type" value="Genomic_DNA"/>
</dbReference>
<dbReference type="Proteomes" id="UP000323930">
    <property type="component" value="Unassembled WGS sequence"/>
</dbReference>
<accession>A0A5D0IQ09</accession>
<keyword evidence="3" id="KW-1185">Reference proteome</keyword>
<evidence type="ECO:0000259" key="1">
    <source>
        <dbReference type="SMART" id="SM00860"/>
    </source>
</evidence>
<comment type="caution">
    <text evidence="2">The sequence shown here is derived from an EMBL/GenBank/DDBJ whole genome shotgun (WGS) entry which is preliminary data.</text>
</comment>
<dbReference type="AlphaFoldDB" id="A0A5D0IQ09"/>
<dbReference type="InterPro" id="IPR037883">
    <property type="entry name" value="Knr4/Smi1-like_sf"/>
</dbReference>